<dbReference type="PANTHER" id="PTHR43329">
    <property type="entry name" value="EPOXIDE HYDROLASE"/>
    <property type="match status" value="1"/>
</dbReference>
<dbReference type="InterPro" id="IPR029058">
    <property type="entry name" value="AB_hydrolase_fold"/>
</dbReference>
<organism evidence="4 5">
    <name type="scientific">Pisum sativum</name>
    <name type="common">Garden pea</name>
    <name type="synonym">Lathyrus oleraceus</name>
    <dbReference type="NCBI Taxonomy" id="3888"/>
    <lineage>
        <taxon>Eukaryota</taxon>
        <taxon>Viridiplantae</taxon>
        <taxon>Streptophyta</taxon>
        <taxon>Embryophyta</taxon>
        <taxon>Tracheophyta</taxon>
        <taxon>Spermatophyta</taxon>
        <taxon>Magnoliopsida</taxon>
        <taxon>eudicotyledons</taxon>
        <taxon>Gunneridae</taxon>
        <taxon>Pentapetalae</taxon>
        <taxon>rosids</taxon>
        <taxon>fabids</taxon>
        <taxon>Fabales</taxon>
        <taxon>Fabaceae</taxon>
        <taxon>Papilionoideae</taxon>
        <taxon>50 kb inversion clade</taxon>
        <taxon>NPAAA clade</taxon>
        <taxon>Hologalegina</taxon>
        <taxon>IRL clade</taxon>
        <taxon>Fabeae</taxon>
        <taxon>Lathyrus</taxon>
    </lineage>
</organism>
<dbReference type="Gene3D" id="3.40.50.1820">
    <property type="entry name" value="alpha/beta hydrolase"/>
    <property type="match status" value="1"/>
</dbReference>
<dbReference type="InterPro" id="IPR000073">
    <property type="entry name" value="AB_hydrolase_1"/>
</dbReference>
<keyword evidence="5" id="KW-1185">Reference proteome</keyword>
<keyword evidence="1" id="KW-0378">Hydrolase</keyword>
<dbReference type="Gramene" id="Psat04G0094700-T2">
    <property type="protein sequence ID" value="KAI5415726.1"/>
    <property type="gene ID" value="KIW84_040947"/>
</dbReference>
<proteinExistence type="inferred from homology"/>
<evidence type="ECO:0000313" key="4">
    <source>
        <dbReference type="EMBL" id="KAI5415726.1"/>
    </source>
</evidence>
<evidence type="ECO:0000256" key="1">
    <source>
        <dbReference type="ARBA" id="ARBA00022801"/>
    </source>
</evidence>
<dbReference type="InterPro" id="IPR000639">
    <property type="entry name" value="Epox_hydrolase-like"/>
</dbReference>
<evidence type="ECO:0000259" key="3">
    <source>
        <dbReference type="Pfam" id="PF00561"/>
    </source>
</evidence>
<reference evidence="4 5" key="1">
    <citation type="journal article" date="2022" name="Nat. Genet.">
        <title>Improved pea reference genome and pan-genome highlight genomic features and evolutionary characteristics.</title>
        <authorList>
            <person name="Yang T."/>
            <person name="Liu R."/>
            <person name="Luo Y."/>
            <person name="Hu S."/>
            <person name="Wang D."/>
            <person name="Wang C."/>
            <person name="Pandey M.K."/>
            <person name="Ge S."/>
            <person name="Xu Q."/>
            <person name="Li N."/>
            <person name="Li G."/>
            <person name="Huang Y."/>
            <person name="Saxena R.K."/>
            <person name="Ji Y."/>
            <person name="Li M."/>
            <person name="Yan X."/>
            <person name="He Y."/>
            <person name="Liu Y."/>
            <person name="Wang X."/>
            <person name="Xiang C."/>
            <person name="Varshney R.K."/>
            <person name="Ding H."/>
            <person name="Gao S."/>
            <person name="Zong X."/>
        </authorList>
    </citation>
    <scope>NUCLEOTIDE SEQUENCE [LARGE SCALE GENOMIC DNA]</scope>
    <source>
        <strain evidence="4 5">cv. Zhongwan 6</strain>
    </source>
</reference>
<dbReference type="SUPFAM" id="SSF53474">
    <property type="entry name" value="alpha/beta-Hydrolases"/>
    <property type="match status" value="1"/>
</dbReference>
<gene>
    <name evidence="4" type="ORF">KIW84_040947</name>
</gene>
<comment type="similarity">
    <text evidence="2">Belongs to the AB hydrolase superfamily. Epoxide hydrolase family.</text>
</comment>
<dbReference type="PRINTS" id="PR00412">
    <property type="entry name" value="EPOXHYDRLASE"/>
</dbReference>
<dbReference type="GO" id="GO:0016787">
    <property type="term" value="F:hydrolase activity"/>
    <property type="evidence" value="ECO:0007669"/>
    <property type="project" value="UniProtKB-KW"/>
</dbReference>
<dbReference type="EMBL" id="JAMSHJ010000004">
    <property type="protein sequence ID" value="KAI5415726.1"/>
    <property type="molecule type" value="Genomic_DNA"/>
</dbReference>
<evidence type="ECO:0000256" key="2">
    <source>
        <dbReference type="ARBA" id="ARBA00038334"/>
    </source>
</evidence>
<dbReference type="AlphaFoldDB" id="A0A9D4XBP4"/>
<sequence>MGALFSKLCKLFLSNKATQTLINILHHSPHSDSNMELEPILHRTVTANGINIHIAEKGQGPLILFIHGFPDLWYSWRHQITFLSSHGYRCVALDLRGYGDTDIPTAPTSYTSLHVVGDIIGLLDTIAADQEKVFVVAHDWGAVTAWYLSLYRPERIKALVNLSVAFTPRNPKRKPLDTLRAVYGNDYYVNRFQVCSIIYIFLLVKKRYIVLSSGFCELRYYRSLVI</sequence>
<comment type="caution">
    <text evidence="4">The sequence shown here is derived from an EMBL/GenBank/DDBJ whole genome shotgun (WGS) entry which is preliminary data.</text>
</comment>
<evidence type="ECO:0000313" key="5">
    <source>
        <dbReference type="Proteomes" id="UP001058974"/>
    </source>
</evidence>
<name>A0A9D4XBP4_PEA</name>
<feature type="domain" description="AB hydrolase-1" evidence="3">
    <location>
        <begin position="61"/>
        <end position="169"/>
    </location>
</feature>
<protein>
    <recommendedName>
        <fullName evidence="3">AB hydrolase-1 domain-containing protein</fullName>
    </recommendedName>
</protein>
<dbReference type="Pfam" id="PF00561">
    <property type="entry name" value="Abhydrolase_1"/>
    <property type="match status" value="1"/>
</dbReference>
<dbReference type="Proteomes" id="UP001058974">
    <property type="component" value="Chromosome 4"/>
</dbReference>
<accession>A0A9D4XBP4</accession>